<dbReference type="Proteomes" id="UP001210380">
    <property type="component" value="Unassembled WGS sequence"/>
</dbReference>
<reference evidence="3 4" key="1">
    <citation type="submission" date="2022-11" db="EMBL/GenBank/DDBJ databases">
        <title>Draft genome sequence of Saccharopolyspora sp. WRP15-2 isolated from rhizosphere soils of wild rice in Thailand.</title>
        <authorList>
            <person name="Duangmal K."/>
            <person name="Kammanee S."/>
            <person name="Muangham S."/>
        </authorList>
    </citation>
    <scope>NUCLEOTIDE SEQUENCE [LARGE SCALE GENOMIC DNA]</scope>
    <source>
        <strain evidence="3 4">WRP15-2</strain>
    </source>
</reference>
<dbReference type="InterPro" id="IPR036291">
    <property type="entry name" value="NAD(P)-bd_dom_sf"/>
</dbReference>
<keyword evidence="4" id="KW-1185">Reference proteome</keyword>
<dbReference type="SUPFAM" id="SSF51735">
    <property type="entry name" value="NAD(P)-binding Rossmann-fold domains"/>
    <property type="match status" value="1"/>
</dbReference>
<comment type="similarity">
    <text evidence="1">Belongs to the short-chain dehydrogenases/reductases (SDR) family.</text>
</comment>
<dbReference type="RefSeq" id="WP_270950725.1">
    <property type="nucleotide sequence ID" value="NZ_JAQGLA010000037.1"/>
</dbReference>
<comment type="caution">
    <text evidence="3">The sequence shown here is derived from an EMBL/GenBank/DDBJ whole genome shotgun (WGS) entry which is preliminary data.</text>
</comment>
<evidence type="ECO:0000256" key="2">
    <source>
        <dbReference type="ARBA" id="ARBA00023002"/>
    </source>
</evidence>
<sequence length="260" mass="26167">MDLQLSGKTALVTGASRGIGLAIASALTAEGMRVVAAARTISPELAATGAIGIPADLSEPDAPKHLVDRAIAEAGPLDLLVNNVGGGDGGLVAGFAELTDEQWQQTFELNFFSAVRTTRAALPSLLDRKGAIVNISSVGARLPHSGPMPYTTAKAALTAFSKALSTEVGPQGVRVNTISPGPVRTSMWEGADGHGAQLADALGIPLADLLAQLPAEAGMTTGRLVEPTEVAALVAFLASPHAASTAGADHLVDGGAIKTA</sequence>
<dbReference type="PANTHER" id="PTHR42760">
    <property type="entry name" value="SHORT-CHAIN DEHYDROGENASES/REDUCTASES FAMILY MEMBER"/>
    <property type="match status" value="1"/>
</dbReference>
<dbReference type="NCBIfam" id="NF005095">
    <property type="entry name" value="PRK06523.1"/>
    <property type="match status" value="1"/>
</dbReference>
<gene>
    <name evidence="3" type="ORF">OU415_21510</name>
</gene>
<evidence type="ECO:0000313" key="3">
    <source>
        <dbReference type="EMBL" id="MDA3628025.1"/>
    </source>
</evidence>
<organism evidence="3 4">
    <name type="scientific">Saccharopolyspora oryzae</name>
    <dbReference type="NCBI Taxonomy" id="2997343"/>
    <lineage>
        <taxon>Bacteria</taxon>
        <taxon>Bacillati</taxon>
        <taxon>Actinomycetota</taxon>
        <taxon>Actinomycetes</taxon>
        <taxon>Pseudonocardiales</taxon>
        <taxon>Pseudonocardiaceae</taxon>
        <taxon>Saccharopolyspora</taxon>
    </lineage>
</organism>
<dbReference type="PRINTS" id="PR00081">
    <property type="entry name" value="GDHRDH"/>
</dbReference>
<dbReference type="InterPro" id="IPR002347">
    <property type="entry name" value="SDR_fam"/>
</dbReference>
<keyword evidence="2" id="KW-0560">Oxidoreductase</keyword>
<protein>
    <submittedName>
        <fullName evidence="3">Oxidoreductase</fullName>
    </submittedName>
</protein>
<accession>A0ABT4V248</accession>
<proteinExistence type="inferred from homology"/>
<evidence type="ECO:0000313" key="4">
    <source>
        <dbReference type="Proteomes" id="UP001210380"/>
    </source>
</evidence>
<dbReference type="Pfam" id="PF13561">
    <property type="entry name" value="adh_short_C2"/>
    <property type="match status" value="1"/>
</dbReference>
<name>A0ABT4V248_9PSEU</name>
<evidence type="ECO:0000256" key="1">
    <source>
        <dbReference type="ARBA" id="ARBA00006484"/>
    </source>
</evidence>
<dbReference type="PANTHER" id="PTHR42760:SF133">
    <property type="entry name" value="3-OXOACYL-[ACYL-CARRIER-PROTEIN] REDUCTASE"/>
    <property type="match status" value="1"/>
</dbReference>
<dbReference type="CDD" id="cd05233">
    <property type="entry name" value="SDR_c"/>
    <property type="match status" value="1"/>
</dbReference>
<dbReference type="EMBL" id="JAQGLA010000037">
    <property type="protein sequence ID" value="MDA3628025.1"/>
    <property type="molecule type" value="Genomic_DNA"/>
</dbReference>
<dbReference type="PRINTS" id="PR00080">
    <property type="entry name" value="SDRFAMILY"/>
</dbReference>
<dbReference type="Gene3D" id="3.40.50.720">
    <property type="entry name" value="NAD(P)-binding Rossmann-like Domain"/>
    <property type="match status" value="1"/>
</dbReference>